<dbReference type="PROSITE" id="PS50994">
    <property type="entry name" value="INTEGRASE"/>
    <property type="match status" value="1"/>
</dbReference>
<dbReference type="Gramene" id="GBG59847">
    <property type="protein sequence ID" value="GBG59847"/>
    <property type="gene ID" value="CBR_g66650"/>
</dbReference>
<dbReference type="InterPro" id="IPR012337">
    <property type="entry name" value="RNaseH-like_sf"/>
</dbReference>
<dbReference type="PANTHER" id="PTHR37984:SF5">
    <property type="entry name" value="PROTEIN NYNRIN-LIKE"/>
    <property type="match status" value="1"/>
</dbReference>
<dbReference type="Pfam" id="PF13975">
    <property type="entry name" value="gag-asp_proteas"/>
    <property type="match status" value="1"/>
</dbReference>
<dbReference type="InterPro" id="IPR021109">
    <property type="entry name" value="Peptidase_aspartic_dom_sf"/>
</dbReference>
<keyword evidence="6" id="KW-0695">RNA-directed DNA polymerase</keyword>
<dbReference type="GO" id="GO:0016787">
    <property type="term" value="F:hydrolase activity"/>
    <property type="evidence" value="ECO:0007669"/>
    <property type="project" value="UniProtKB-KW"/>
</dbReference>
<dbReference type="InterPro" id="IPR001584">
    <property type="entry name" value="Integrase_cat-core"/>
</dbReference>
<evidence type="ECO:0000256" key="2">
    <source>
        <dbReference type="ARBA" id="ARBA00022695"/>
    </source>
</evidence>
<keyword evidence="4" id="KW-0255">Endonuclease</keyword>
<evidence type="ECO:0000313" key="10">
    <source>
        <dbReference type="Proteomes" id="UP000265515"/>
    </source>
</evidence>
<keyword evidence="3" id="KW-0540">Nuclease</keyword>
<dbReference type="GO" id="GO:0015074">
    <property type="term" value="P:DNA integration"/>
    <property type="evidence" value="ECO:0007669"/>
    <property type="project" value="InterPro"/>
</dbReference>
<dbReference type="OrthoDB" id="112487at2759"/>
<dbReference type="SUPFAM" id="SSF56672">
    <property type="entry name" value="DNA/RNA polymerases"/>
    <property type="match status" value="1"/>
</dbReference>
<evidence type="ECO:0000256" key="6">
    <source>
        <dbReference type="ARBA" id="ARBA00022918"/>
    </source>
</evidence>
<dbReference type="InterPro" id="IPR043502">
    <property type="entry name" value="DNA/RNA_pol_sf"/>
</dbReference>
<feature type="compositionally biased region" description="Basic and acidic residues" evidence="7">
    <location>
        <begin position="223"/>
        <end position="372"/>
    </location>
</feature>
<dbReference type="InterPro" id="IPR036397">
    <property type="entry name" value="RNaseH_sf"/>
</dbReference>
<dbReference type="GO" id="GO:0003964">
    <property type="term" value="F:RNA-directed DNA polymerase activity"/>
    <property type="evidence" value="ECO:0007669"/>
    <property type="project" value="UniProtKB-KW"/>
</dbReference>
<feature type="domain" description="Integrase catalytic" evidence="8">
    <location>
        <begin position="1165"/>
        <end position="1322"/>
    </location>
</feature>
<keyword evidence="5" id="KW-0378">Hydrolase</keyword>
<organism evidence="9 10">
    <name type="scientific">Chara braunii</name>
    <name type="common">Braun's stonewort</name>
    <dbReference type="NCBI Taxonomy" id="69332"/>
    <lineage>
        <taxon>Eukaryota</taxon>
        <taxon>Viridiplantae</taxon>
        <taxon>Streptophyta</taxon>
        <taxon>Charophyceae</taxon>
        <taxon>Charales</taxon>
        <taxon>Characeae</taxon>
        <taxon>Chara</taxon>
    </lineage>
</organism>
<dbReference type="SUPFAM" id="SSF50630">
    <property type="entry name" value="Acid proteases"/>
    <property type="match status" value="1"/>
</dbReference>
<keyword evidence="1" id="KW-0808">Transferase</keyword>
<dbReference type="Pfam" id="PF17917">
    <property type="entry name" value="RT_RNaseH"/>
    <property type="match status" value="1"/>
</dbReference>
<dbReference type="InterPro" id="IPR050951">
    <property type="entry name" value="Retrovirus_Pol_polyprotein"/>
</dbReference>
<dbReference type="Pfam" id="PF17921">
    <property type="entry name" value="Integrase_H2C2"/>
    <property type="match status" value="1"/>
</dbReference>
<keyword evidence="2" id="KW-0548">Nucleotidyltransferase</keyword>
<dbReference type="GO" id="GO:0003676">
    <property type="term" value="F:nucleic acid binding"/>
    <property type="evidence" value="ECO:0007669"/>
    <property type="project" value="InterPro"/>
</dbReference>
<dbReference type="Proteomes" id="UP000265515">
    <property type="component" value="Unassembled WGS sequence"/>
</dbReference>
<keyword evidence="10" id="KW-1185">Reference proteome</keyword>
<dbReference type="Gene3D" id="1.10.340.70">
    <property type="match status" value="1"/>
</dbReference>
<dbReference type="Gene3D" id="2.40.70.10">
    <property type="entry name" value="Acid Proteases"/>
    <property type="match status" value="1"/>
</dbReference>
<dbReference type="GO" id="GO:0008270">
    <property type="term" value="F:zinc ion binding"/>
    <property type="evidence" value="ECO:0007669"/>
    <property type="project" value="InterPro"/>
</dbReference>
<sequence>MTQDEDESVRSFGMRFQKISDVLMKKRKILEIERCTIFIGHLSKGRQKSVLRDLPRDKLDFPEVLKLTIKAEADDYKDLVWRGMRRRDFSLYKEYATDRCPDFKDHPWSEKNEVVAEEVKEIRDMVKGLTRQVTEIVTTTGPTTYQDKPGGPYSLRWDRRNTDSWRSVEDRNPRTLTDYRARERERDDESWQRRDDEIDRDCRTREMYGRARRLNDYSCSPRYEPDGGRGDSQGRWESDQGRRDGYRDGRYERLDRDGHRDDRYQRSHRDGYRDGRYERSDRDGRRDDRYERSDRDNYRGGRYERGDRPDDSRGRYDRGDRREDSCGRYDRGDRRDNSRGRYDRGDRRDDSRGGYEHGDHRNDSRGRNERRGYGASSDPYPKSPDPRAARGSTSRGIDDRPPTPRNSCVYCRGDDHIKRDCPDLQRAIDEGLVLLDDRKYVKWADDLGDVSMFPSMKKNVEARRVKSSKGKEPVRSQSIKITFEGDMATTPIRVAATRSARGCTSKKTDTDYCSILEYLAASKPARDELQMITRKTHIPLSEEAQGAPKADAPTVAVTGVTTRADRMATVLLDGMEGVPPDKFYILGSEAVETIINDRAVLDAVIDNGSEAVIIDEDLAVQVGLGLDRSYLFEIETVDGRKQQITGVCHKAAIEVQGVRVTLPVFAVKNCNSDLLLGRTWLSHVHAVTIERVDGSQTLSIKKLDGTRVVIETVEPRDPRNRATLAVGARPSDQIKSLPISGRAVRFREKKYGPLLTEEKSRIVEMENLGSRLIVDDNSYPKETDEEFGGVVSVSFLRARPPMGDYSSDTRWKYAQKEKEEVIAFLKEKMVFHVAEPSDSAYANRWFKFRWIQDLQKVNAVTIRDELAMQELKDEFKEGGRVLGVPFFDDEAKRPFIVSTDVGPCLVGGLLSQKDAEGKERPLRFESKTLNTEERNYSQFKKEVLAVLRCLDMFRHYIYGRRFTLRVNPTSVASVLQKDFSLTDPTIARWLIRIRLYDYTVERISNTKNAVADGLSRIPLEAERPIVAGVLTLAEPRRAERFLVNLYEGKYRTIGLHLSGEESRESDIRRQAAQYCLRAGHLFRRPVDSGMPLRVVCDSEERQMIVAELHNGVVGGHRGVKRTDEKERRLYWWEGQYKDVERYCMTCEECQKRALVKYKEPLHPSYPTRPGEKVHIDLVKMPKRVGNMNYIVNIRDDFTGFVDGRPIRSKTAKEVKNFVLEYLSRCGCVSKIVMDRGTEFLADEVQSVFKRAGARVSIATAYHPESNSPVERGHQTLITSLSKWCKGKDSDWPRYFRYAIWAVNVTVRASTGYPPYTLWFGRHCPLPIEFHVDSWTTVDWAKEMSREEHIAARTRQIAYGLEDNLMTAADRLAVERDKGKERWDKNVRIRKERVSVGDMLLLYDEALERTWTGKLANRWMGPYRVVEALD</sequence>
<evidence type="ECO:0000256" key="7">
    <source>
        <dbReference type="SAM" id="MobiDB-lite"/>
    </source>
</evidence>
<evidence type="ECO:0000256" key="3">
    <source>
        <dbReference type="ARBA" id="ARBA00022722"/>
    </source>
</evidence>
<dbReference type="InterPro" id="IPR036875">
    <property type="entry name" value="Znf_CCHC_sf"/>
</dbReference>
<dbReference type="EMBL" id="BFEA01000007">
    <property type="protein sequence ID" value="GBG59847.1"/>
    <property type="molecule type" value="Genomic_DNA"/>
</dbReference>
<dbReference type="PANTHER" id="PTHR37984">
    <property type="entry name" value="PROTEIN CBG26694"/>
    <property type="match status" value="1"/>
</dbReference>
<evidence type="ECO:0000256" key="4">
    <source>
        <dbReference type="ARBA" id="ARBA00022759"/>
    </source>
</evidence>
<dbReference type="CDD" id="cd09274">
    <property type="entry name" value="RNase_HI_RT_Ty3"/>
    <property type="match status" value="1"/>
</dbReference>
<dbReference type="InterPro" id="IPR041588">
    <property type="entry name" value="Integrase_H2C2"/>
</dbReference>
<dbReference type="Gene3D" id="4.10.60.10">
    <property type="entry name" value="Zinc finger, CCHC-type"/>
    <property type="match status" value="1"/>
</dbReference>
<gene>
    <name evidence="9" type="ORF">CBR_g66650</name>
</gene>
<dbReference type="Gene3D" id="3.30.420.10">
    <property type="entry name" value="Ribonuclease H-like superfamily/Ribonuclease H"/>
    <property type="match status" value="1"/>
</dbReference>
<dbReference type="CDD" id="cd00303">
    <property type="entry name" value="retropepsin_like"/>
    <property type="match status" value="1"/>
</dbReference>
<proteinExistence type="predicted"/>
<dbReference type="SUPFAM" id="SSF57756">
    <property type="entry name" value="Retrovirus zinc finger-like domains"/>
    <property type="match status" value="1"/>
</dbReference>
<protein>
    <recommendedName>
        <fullName evidence="8">Integrase catalytic domain-containing protein</fullName>
    </recommendedName>
</protein>
<evidence type="ECO:0000313" key="9">
    <source>
        <dbReference type="EMBL" id="GBG59847.1"/>
    </source>
</evidence>
<evidence type="ECO:0000256" key="5">
    <source>
        <dbReference type="ARBA" id="ARBA00022801"/>
    </source>
</evidence>
<comment type="caution">
    <text evidence="9">The sequence shown here is derived from an EMBL/GenBank/DDBJ whole genome shotgun (WGS) entry which is preliminary data.</text>
</comment>
<dbReference type="SUPFAM" id="SSF53098">
    <property type="entry name" value="Ribonuclease H-like"/>
    <property type="match status" value="1"/>
</dbReference>
<feature type="region of interest" description="Disordered" evidence="7">
    <location>
        <begin position="216"/>
        <end position="407"/>
    </location>
</feature>
<dbReference type="Pfam" id="PF00665">
    <property type="entry name" value="rve"/>
    <property type="match status" value="1"/>
</dbReference>
<evidence type="ECO:0000256" key="1">
    <source>
        <dbReference type="ARBA" id="ARBA00022679"/>
    </source>
</evidence>
<dbReference type="GO" id="GO:0004519">
    <property type="term" value="F:endonuclease activity"/>
    <property type="evidence" value="ECO:0007669"/>
    <property type="project" value="UniProtKB-KW"/>
</dbReference>
<dbReference type="FunFam" id="1.10.340.70:FF:000001">
    <property type="entry name" value="Retrovirus-related Pol polyprotein from transposon gypsy-like Protein"/>
    <property type="match status" value="1"/>
</dbReference>
<evidence type="ECO:0000259" key="8">
    <source>
        <dbReference type="PROSITE" id="PS50994"/>
    </source>
</evidence>
<accession>A0A388JPY7</accession>
<reference evidence="9 10" key="1">
    <citation type="journal article" date="2018" name="Cell">
        <title>The Chara Genome: Secondary Complexity and Implications for Plant Terrestrialization.</title>
        <authorList>
            <person name="Nishiyama T."/>
            <person name="Sakayama H."/>
            <person name="Vries J.D."/>
            <person name="Buschmann H."/>
            <person name="Saint-Marcoux D."/>
            <person name="Ullrich K.K."/>
            <person name="Haas F.B."/>
            <person name="Vanderstraeten L."/>
            <person name="Becker D."/>
            <person name="Lang D."/>
            <person name="Vosolsobe S."/>
            <person name="Rombauts S."/>
            <person name="Wilhelmsson P.K.I."/>
            <person name="Janitza P."/>
            <person name="Kern R."/>
            <person name="Heyl A."/>
            <person name="Rumpler F."/>
            <person name="Villalobos L.I.A.C."/>
            <person name="Clay J.M."/>
            <person name="Skokan R."/>
            <person name="Toyoda A."/>
            <person name="Suzuki Y."/>
            <person name="Kagoshima H."/>
            <person name="Schijlen E."/>
            <person name="Tajeshwar N."/>
            <person name="Catarino B."/>
            <person name="Hetherington A.J."/>
            <person name="Saltykova A."/>
            <person name="Bonnot C."/>
            <person name="Breuninger H."/>
            <person name="Symeonidi A."/>
            <person name="Radhakrishnan G.V."/>
            <person name="Van Nieuwerburgh F."/>
            <person name="Deforce D."/>
            <person name="Chang C."/>
            <person name="Karol K.G."/>
            <person name="Hedrich R."/>
            <person name="Ulvskov P."/>
            <person name="Glockner G."/>
            <person name="Delwiche C.F."/>
            <person name="Petrasek J."/>
            <person name="Van de Peer Y."/>
            <person name="Friml J."/>
            <person name="Beilby M."/>
            <person name="Dolan L."/>
            <person name="Kohara Y."/>
            <person name="Sugano S."/>
            <person name="Fujiyama A."/>
            <person name="Delaux P.-M."/>
            <person name="Quint M."/>
            <person name="TheiBen G."/>
            <person name="Hagemann M."/>
            <person name="Harholt J."/>
            <person name="Dunand C."/>
            <person name="Zachgo S."/>
            <person name="Langdale J."/>
            <person name="Maumus F."/>
            <person name="Straeten D.V.D."/>
            <person name="Gould S.B."/>
            <person name="Rensing S.A."/>
        </authorList>
    </citation>
    <scope>NUCLEOTIDE SEQUENCE [LARGE SCALE GENOMIC DNA]</scope>
    <source>
        <strain evidence="9 10">S276</strain>
    </source>
</reference>
<name>A0A388JPY7_CHABU</name>
<dbReference type="InterPro" id="IPR041373">
    <property type="entry name" value="RT_RNaseH"/>
</dbReference>